<accession>A0A5S9IPE8</accession>
<gene>
    <name evidence="1" type="ORF">UABAM_03993</name>
</gene>
<organism evidence="1 2">
    <name type="scientific">Uabimicrobium amorphum</name>
    <dbReference type="NCBI Taxonomy" id="2596890"/>
    <lineage>
        <taxon>Bacteria</taxon>
        <taxon>Pseudomonadati</taxon>
        <taxon>Planctomycetota</taxon>
        <taxon>Candidatus Uabimicrobiia</taxon>
        <taxon>Candidatus Uabimicrobiales</taxon>
        <taxon>Candidatus Uabimicrobiaceae</taxon>
        <taxon>Candidatus Uabimicrobium</taxon>
    </lineage>
</organism>
<sequence>MRYKKCNCEKIDVNRFTRNEDLCLLAEEYCDSLLSFYYYYCKRCSRIWRWTDCDFGNSWEQISWKRLHKLAGELIDLPQHKCDFTPE</sequence>
<dbReference type="AlphaFoldDB" id="A0A5S9IPE8"/>
<protein>
    <submittedName>
        <fullName evidence="1">Uncharacterized protein</fullName>
    </submittedName>
</protein>
<evidence type="ECO:0000313" key="1">
    <source>
        <dbReference type="EMBL" id="BBM85619.1"/>
    </source>
</evidence>
<evidence type="ECO:0000313" key="2">
    <source>
        <dbReference type="Proteomes" id="UP000326354"/>
    </source>
</evidence>
<proteinExistence type="predicted"/>
<dbReference type="EMBL" id="AP019860">
    <property type="protein sequence ID" value="BBM85619.1"/>
    <property type="molecule type" value="Genomic_DNA"/>
</dbReference>
<keyword evidence="2" id="KW-1185">Reference proteome</keyword>
<dbReference type="Proteomes" id="UP000326354">
    <property type="component" value="Chromosome"/>
</dbReference>
<reference evidence="1 2" key="1">
    <citation type="submission" date="2019-08" db="EMBL/GenBank/DDBJ databases">
        <title>Complete genome sequence of Candidatus Uab amorphum.</title>
        <authorList>
            <person name="Shiratori T."/>
            <person name="Suzuki S."/>
            <person name="Kakizawa Y."/>
            <person name="Ishida K."/>
        </authorList>
    </citation>
    <scope>NUCLEOTIDE SEQUENCE [LARGE SCALE GENOMIC DNA]</scope>
    <source>
        <strain evidence="1 2">SRT547</strain>
    </source>
</reference>
<dbReference type="RefSeq" id="WP_173013437.1">
    <property type="nucleotide sequence ID" value="NZ_JAZFBD010000053.1"/>
</dbReference>
<dbReference type="KEGG" id="uam:UABAM_03993"/>
<name>A0A5S9IPE8_UABAM</name>